<dbReference type="RefSeq" id="WP_086090132.1">
    <property type="nucleotide sequence ID" value="NZ_CP021112.1"/>
</dbReference>
<organism evidence="1 2">
    <name type="scientific">Pseudorhodoplanes sinuspersici</name>
    <dbReference type="NCBI Taxonomy" id="1235591"/>
    <lineage>
        <taxon>Bacteria</taxon>
        <taxon>Pseudomonadati</taxon>
        <taxon>Pseudomonadota</taxon>
        <taxon>Alphaproteobacteria</taxon>
        <taxon>Hyphomicrobiales</taxon>
        <taxon>Pseudorhodoplanes</taxon>
    </lineage>
</organism>
<accession>A0A1W6ZWT2</accession>
<gene>
    <name evidence="1" type="ORF">CAK95_23530</name>
</gene>
<dbReference type="Proteomes" id="UP000194137">
    <property type="component" value="Chromosome"/>
</dbReference>
<sequence>MKTENQTHRAFDLRSEIRNPFGVLDVPGPNDQEVMEFARGAKLSGSDDDDNAKVWCADAERDPDGIEGHWSSRWNGGADPTIPGDAANKWKQGQAEVRVAGERLFVLFDWDHGRRRGLIEARREGEEKLIGKYINLTDPKITRPWIGLIVSEKRIDGRFAGGRLDFRR</sequence>
<proteinExistence type="predicted"/>
<protein>
    <submittedName>
        <fullName evidence="1">Uncharacterized protein</fullName>
    </submittedName>
</protein>
<name>A0A1W6ZWT2_9HYPH</name>
<reference evidence="1 2" key="1">
    <citation type="submission" date="2017-05" db="EMBL/GenBank/DDBJ databases">
        <title>Full genome sequence of Pseudorhodoplanes sinuspersici.</title>
        <authorList>
            <person name="Dastgheib S.M.M."/>
            <person name="Shavandi M."/>
            <person name="Tirandaz H."/>
        </authorList>
    </citation>
    <scope>NUCLEOTIDE SEQUENCE [LARGE SCALE GENOMIC DNA]</scope>
    <source>
        <strain evidence="1 2">RIPI110</strain>
    </source>
</reference>
<keyword evidence="2" id="KW-1185">Reference proteome</keyword>
<dbReference type="EMBL" id="CP021112">
    <property type="protein sequence ID" value="ARQ01738.1"/>
    <property type="molecule type" value="Genomic_DNA"/>
</dbReference>
<evidence type="ECO:0000313" key="2">
    <source>
        <dbReference type="Proteomes" id="UP000194137"/>
    </source>
</evidence>
<dbReference type="AlphaFoldDB" id="A0A1W6ZWT2"/>
<evidence type="ECO:0000313" key="1">
    <source>
        <dbReference type="EMBL" id="ARQ01738.1"/>
    </source>
</evidence>
<dbReference type="STRING" id="1235591.CAK95_23530"/>
<dbReference type="KEGG" id="psin:CAK95_23530"/>
<dbReference type="OrthoDB" id="8073193at2"/>